<accession>A0A919CLR0</accession>
<dbReference type="PANTHER" id="PTHR32552">
    <property type="entry name" value="FERRICHROME IRON RECEPTOR-RELATED"/>
    <property type="match status" value="1"/>
</dbReference>
<evidence type="ECO:0000256" key="3">
    <source>
        <dbReference type="ARBA" id="ARBA00022452"/>
    </source>
</evidence>
<evidence type="ECO:0000256" key="6">
    <source>
        <dbReference type="ARBA" id="ARBA00023004"/>
    </source>
</evidence>
<dbReference type="Pfam" id="PF00593">
    <property type="entry name" value="TonB_dep_Rec_b-barrel"/>
    <property type="match status" value="1"/>
</dbReference>
<dbReference type="InterPro" id="IPR012910">
    <property type="entry name" value="Plug_dom"/>
</dbReference>
<comment type="similarity">
    <text evidence="11 12">Belongs to the TonB-dependent receptor family.</text>
</comment>
<keyword evidence="13" id="KW-0732">Signal</keyword>
<feature type="domain" description="TonB-dependent receptor-like beta-barrel" evidence="14">
    <location>
        <begin position="237"/>
        <end position="713"/>
    </location>
</feature>
<keyword evidence="3 11" id="KW-1134">Transmembrane beta strand</keyword>
<evidence type="ECO:0000313" key="17">
    <source>
        <dbReference type="Proteomes" id="UP000644693"/>
    </source>
</evidence>
<keyword evidence="8 12" id="KW-0798">TonB box</keyword>
<keyword evidence="9 11" id="KW-0472">Membrane</keyword>
<reference evidence="16" key="2">
    <citation type="submission" date="2020-09" db="EMBL/GenBank/DDBJ databases">
        <authorList>
            <person name="Sun Q."/>
            <person name="Kim S."/>
        </authorList>
    </citation>
    <scope>NUCLEOTIDE SEQUENCE</scope>
    <source>
        <strain evidence="16">KCTC 23430</strain>
    </source>
</reference>
<dbReference type="Proteomes" id="UP000644693">
    <property type="component" value="Unassembled WGS sequence"/>
</dbReference>
<keyword evidence="17" id="KW-1185">Reference proteome</keyword>
<dbReference type="InterPro" id="IPR036942">
    <property type="entry name" value="Beta-barrel_TonB_sf"/>
</dbReference>
<dbReference type="GO" id="GO:0006826">
    <property type="term" value="P:iron ion transport"/>
    <property type="evidence" value="ECO:0007669"/>
    <property type="project" value="UniProtKB-KW"/>
</dbReference>
<feature type="signal peptide" evidence="13">
    <location>
        <begin position="1"/>
        <end position="26"/>
    </location>
</feature>
<organism evidence="16 17">
    <name type="scientific">Parahalioglobus pacificus</name>
    <dbReference type="NCBI Taxonomy" id="930806"/>
    <lineage>
        <taxon>Bacteria</taxon>
        <taxon>Pseudomonadati</taxon>
        <taxon>Pseudomonadota</taxon>
        <taxon>Gammaproteobacteria</taxon>
        <taxon>Cellvibrionales</taxon>
        <taxon>Halieaceae</taxon>
        <taxon>Parahalioglobus</taxon>
    </lineage>
</organism>
<evidence type="ECO:0000256" key="10">
    <source>
        <dbReference type="ARBA" id="ARBA00023237"/>
    </source>
</evidence>
<sequence>MLNTGRKTLPLAVAFVAASQAMLASAQLEEVIVTAQKRVESLQDTPLSITAYSADMLENQRIQNLTDLSVQAPSLQAYDFPTSTSNISLFLRGFGNTDSQTLTIDNPVGLYIDGVYIARTSGATLNVLDLERVEILRGPQGTLFGRNSSAGAISLITKRPGDEFQATVTAGAGEFGHWNAGITFDAPISEQLKVKATYNTESTDGWVENKGPNPVVDQPAEDFYQNEQEGWRIAVAFDPTDNFSVDYSYDWSEVDSTAPYYQQDPSSRQEETTHLFLGGAPYRYVLPESNTEQSGHNLTLSWAINDSLTLKSITGYRSMEEYAVQNWSDTLFFATGVDWETDAFSQELQLLGAAFEDRLQYIVGYYYFDEEGEKAEEQWTNANTLALDALAEPLASLSVLLGGNNLGIHTLDTDLESQAFFAQGTFTPDILDSRLDITLGLRYTEDERDATRGVDPSNPSIQFFPGQNSLDYDRTDYTFVLDYAFTDDLSAYFRTATGYRAGGSGERTLDFGLTFDEEEALSYEVGLKSEWLDNSLRINAALFYTDYDDFILTISGQPPLFASYVENVNAGEASVDGVELDIIWSMFENANLTINYTYLDTELNDVIVPDDSFLLAGPPASAVDLRGVDISNQTFIPFAPENAVSAAFDYSLPMAGGSSLDFHLNYSWRDELFSQSGQGLPVDSLGLLGGRIAWSGIELGGTSWTVAAWGRNLTDEEEVVYNLSGFGFQYNMPRMYGVDVKLEF</sequence>
<evidence type="ECO:0000256" key="11">
    <source>
        <dbReference type="PROSITE-ProRule" id="PRU01360"/>
    </source>
</evidence>
<keyword evidence="5 11" id="KW-0812">Transmembrane</keyword>
<comment type="caution">
    <text evidence="16">The sequence shown here is derived from an EMBL/GenBank/DDBJ whole genome shotgun (WGS) entry which is preliminary data.</text>
</comment>
<keyword evidence="16" id="KW-0675">Receptor</keyword>
<keyword evidence="4" id="KW-0410">Iron transport</keyword>
<dbReference type="AlphaFoldDB" id="A0A919CLR0"/>
<dbReference type="SUPFAM" id="SSF56935">
    <property type="entry name" value="Porins"/>
    <property type="match status" value="1"/>
</dbReference>
<dbReference type="InterPro" id="IPR039426">
    <property type="entry name" value="TonB-dep_rcpt-like"/>
</dbReference>
<evidence type="ECO:0000256" key="12">
    <source>
        <dbReference type="RuleBase" id="RU003357"/>
    </source>
</evidence>
<dbReference type="Gene3D" id="2.40.170.20">
    <property type="entry name" value="TonB-dependent receptor, beta-barrel domain"/>
    <property type="match status" value="1"/>
</dbReference>
<comment type="subcellular location">
    <subcellularLocation>
        <location evidence="1 11">Cell outer membrane</location>
        <topology evidence="1 11">Multi-pass membrane protein</topology>
    </subcellularLocation>
</comment>
<proteinExistence type="inferred from homology"/>
<evidence type="ECO:0000256" key="9">
    <source>
        <dbReference type="ARBA" id="ARBA00023136"/>
    </source>
</evidence>
<dbReference type="RefSeq" id="WP_189478240.1">
    <property type="nucleotide sequence ID" value="NZ_BMYM01000002.1"/>
</dbReference>
<evidence type="ECO:0000259" key="14">
    <source>
        <dbReference type="Pfam" id="PF00593"/>
    </source>
</evidence>
<keyword evidence="10 11" id="KW-0998">Cell outer membrane</keyword>
<dbReference type="InterPro" id="IPR000531">
    <property type="entry name" value="Beta-barrel_TonB"/>
</dbReference>
<dbReference type="PROSITE" id="PS52016">
    <property type="entry name" value="TONB_DEPENDENT_REC_3"/>
    <property type="match status" value="1"/>
</dbReference>
<keyword evidence="7" id="KW-0406">Ion transport</keyword>
<evidence type="ECO:0000256" key="1">
    <source>
        <dbReference type="ARBA" id="ARBA00004571"/>
    </source>
</evidence>
<protein>
    <submittedName>
        <fullName evidence="16">TonB-dependent receptor</fullName>
    </submittedName>
</protein>
<evidence type="ECO:0000256" key="4">
    <source>
        <dbReference type="ARBA" id="ARBA00022496"/>
    </source>
</evidence>
<feature type="chain" id="PRO_5037011395" evidence="13">
    <location>
        <begin position="27"/>
        <end position="744"/>
    </location>
</feature>
<evidence type="ECO:0000256" key="8">
    <source>
        <dbReference type="ARBA" id="ARBA00023077"/>
    </source>
</evidence>
<keyword evidence="2 11" id="KW-0813">Transport</keyword>
<dbReference type="PANTHER" id="PTHR32552:SF81">
    <property type="entry name" value="TONB-DEPENDENT OUTER MEMBRANE RECEPTOR"/>
    <property type="match status" value="1"/>
</dbReference>
<reference evidence="16" key="1">
    <citation type="journal article" date="2014" name="Int. J. Syst. Evol. Microbiol.">
        <title>Complete genome sequence of Corynebacterium casei LMG S-19264T (=DSM 44701T), isolated from a smear-ripened cheese.</title>
        <authorList>
            <consortium name="US DOE Joint Genome Institute (JGI-PGF)"/>
            <person name="Walter F."/>
            <person name="Albersmeier A."/>
            <person name="Kalinowski J."/>
            <person name="Ruckert C."/>
        </authorList>
    </citation>
    <scope>NUCLEOTIDE SEQUENCE</scope>
    <source>
        <strain evidence="16">KCTC 23430</strain>
    </source>
</reference>
<evidence type="ECO:0000313" key="16">
    <source>
        <dbReference type="EMBL" id="GHD37149.1"/>
    </source>
</evidence>
<evidence type="ECO:0000256" key="2">
    <source>
        <dbReference type="ARBA" id="ARBA00022448"/>
    </source>
</evidence>
<gene>
    <name evidence="16" type="primary">fyuA</name>
    <name evidence="16" type="ORF">GCM10007053_26380</name>
</gene>
<evidence type="ECO:0000259" key="15">
    <source>
        <dbReference type="Pfam" id="PF07715"/>
    </source>
</evidence>
<dbReference type="GO" id="GO:0009279">
    <property type="term" value="C:cell outer membrane"/>
    <property type="evidence" value="ECO:0007669"/>
    <property type="project" value="UniProtKB-SubCell"/>
</dbReference>
<evidence type="ECO:0000256" key="7">
    <source>
        <dbReference type="ARBA" id="ARBA00023065"/>
    </source>
</evidence>
<keyword evidence="6" id="KW-0408">Iron</keyword>
<evidence type="ECO:0000256" key="5">
    <source>
        <dbReference type="ARBA" id="ARBA00022692"/>
    </source>
</evidence>
<name>A0A919CLR0_9GAMM</name>
<feature type="domain" description="TonB-dependent receptor plug" evidence="15">
    <location>
        <begin position="42"/>
        <end position="152"/>
    </location>
</feature>
<dbReference type="Pfam" id="PF07715">
    <property type="entry name" value="Plug"/>
    <property type="match status" value="1"/>
</dbReference>
<dbReference type="EMBL" id="BMYM01000002">
    <property type="protein sequence ID" value="GHD37149.1"/>
    <property type="molecule type" value="Genomic_DNA"/>
</dbReference>
<evidence type="ECO:0000256" key="13">
    <source>
        <dbReference type="SAM" id="SignalP"/>
    </source>
</evidence>